<comment type="caution">
    <text evidence="1">The sequence shown here is derived from an EMBL/GenBank/DDBJ whole genome shotgun (WGS) entry which is preliminary data.</text>
</comment>
<organism evidence="1 2">
    <name type="scientific">Hamiltosporidium tvaerminnensis</name>
    <dbReference type="NCBI Taxonomy" id="1176355"/>
    <lineage>
        <taxon>Eukaryota</taxon>
        <taxon>Fungi</taxon>
        <taxon>Fungi incertae sedis</taxon>
        <taxon>Microsporidia</taxon>
        <taxon>Dubosqiidae</taxon>
        <taxon>Hamiltosporidium</taxon>
    </lineage>
</organism>
<accession>A0A4V2JYD4</accession>
<sequence>MEQPKMILKYPLIYINECMCYVCSMTVNKELDLNGVNIVCCMLKVVNIRCFILKGVNVMIDMDEGVNIKENMGEGKNMEEGVI</sequence>
<dbReference type="AlphaFoldDB" id="A0A4V2JYD4"/>
<reference evidence="1 2" key="1">
    <citation type="submission" date="2017-12" db="EMBL/GenBank/DDBJ databases">
        <authorList>
            <person name="Pombert J.-F."/>
            <person name="Haag K.L."/>
            <person name="Ebert D."/>
        </authorList>
    </citation>
    <scope>NUCLEOTIDE SEQUENCE [LARGE SCALE GENOMIC DNA]</scope>
    <source>
        <strain evidence="1">IL-G-3</strain>
    </source>
</reference>
<dbReference type="Proteomes" id="UP000292282">
    <property type="component" value="Unassembled WGS sequence"/>
</dbReference>
<protein>
    <submittedName>
        <fullName evidence="1">Uncharacterized protein</fullName>
    </submittedName>
</protein>
<evidence type="ECO:0000313" key="1">
    <source>
        <dbReference type="EMBL" id="TBU20753.1"/>
    </source>
</evidence>
<proteinExistence type="predicted"/>
<evidence type="ECO:0000313" key="2">
    <source>
        <dbReference type="Proteomes" id="UP000292282"/>
    </source>
</evidence>
<keyword evidence="2" id="KW-1185">Reference proteome</keyword>
<name>A0A4V2JYD4_9MICR</name>
<gene>
    <name evidence="1" type="ORF">CWI38_0026p0030</name>
</gene>
<dbReference type="VEuPathDB" id="MicrosporidiaDB:CWI38_0026p0030"/>
<dbReference type="EMBL" id="PITK01000026">
    <property type="protein sequence ID" value="TBU20753.1"/>
    <property type="molecule type" value="Genomic_DNA"/>
</dbReference>